<organism evidence="2 3">
    <name type="scientific">Chitinophaga cymbidii</name>
    <dbReference type="NCBI Taxonomy" id="1096750"/>
    <lineage>
        <taxon>Bacteria</taxon>
        <taxon>Pseudomonadati</taxon>
        <taxon>Bacteroidota</taxon>
        <taxon>Chitinophagia</taxon>
        <taxon>Chitinophagales</taxon>
        <taxon>Chitinophagaceae</taxon>
        <taxon>Chitinophaga</taxon>
    </lineage>
</organism>
<sequence>MQEYIQNPIIKELHEKIENHYNKSEYEEAILIIDSVVRQDTYIESTLKNYAVVDFASHYIEIADYIRVENSNLALKLVCKAIGILNHKAASVPEMQLLILCNIARAHLIKYDIKHIEKANDEGMSILTFSYDNTIFGIKEDVSQAISNYWLAMKEINEGDELYNIRNNLSNALARVGRFVEAIALFNDNVTEFPERWESRASFSDALLNIVDSSIMQRTPSLYYAVAEGYVSSLRHDLNNGIRNTIEQNLNICKFYLQNTDLPFDYDNILKNRIEENNEFDQHSDFRKFVLKNHLSLNEHAIFCKCKNSSKDDLRIGLKAGSSHFSALGVMPKLDGLINRLVSEFSFARLQYYNYIKDLVKFEDDVEYSILSNFDICGYKIEQLRLSYRLSYSILDKIANGVIDLSDIQRNGRVSYFENVFDMYKEELKYVFNIHLSSLYSISLDLNKDQGSLRFFKRLRNEMEHGFLAVNESQGVKNSVVSVSENELREFTFDLLKLTRAAIFSFTFFIRTQTIHTYG</sequence>
<comment type="caution">
    <text evidence="2">The sequence shown here is derived from an EMBL/GenBank/DDBJ whole genome shotgun (WGS) entry which is preliminary data.</text>
</comment>
<name>A0A512RED7_9BACT</name>
<gene>
    <name evidence="2" type="ORF">CCY01nite_03230</name>
</gene>
<keyword evidence="3" id="KW-1185">Reference proteome</keyword>
<feature type="domain" description="LA2681-like HEPN" evidence="1">
    <location>
        <begin position="330"/>
        <end position="512"/>
    </location>
</feature>
<dbReference type="Proteomes" id="UP000321436">
    <property type="component" value="Unassembled WGS sequence"/>
</dbReference>
<protein>
    <recommendedName>
        <fullName evidence="1">LA2681-like HEPN domain-containing protein</fullName>
    </recommendedName>
</protein>
<dbReference type="RefSeq" id="WP_146857559.1">
    <property type="nucleotide sequence ID" value="NZ_BKAU01000001.1"/>
</dbReference>
<dbReference type="InterPro" id="IPR040826">
    <property type="entry name" value="HEPN_LA2681"/>
</dbReference>
<accession>A0A512RED7</accession>
<dbReference type="EMBL" id="BKAU01000001">
    <property type="protein sequence ID" value="GEP94063.1"/>
    <property type="molecule type" value="Genomic_DNA"/>
</dbReference>
<evidence type="ECO:0000313" key="3">
    <source>
        <dbReference type="Proteomes" id="UP000321436"/>
    </source>
</evidence>
<proteinExistence type="predicted"/>
<reference evidence="2 3" key="1">
    <citation type="submission" date="2019-07" db="EMBL/GenBank/DDBJ databases">
        <title>Whole genome shotgun sequence of Chitinophaga cymbidii NBRC 109752.</title>
        <authorList>
            <person name="Hosoyama A."/>
            <person name="Uohara A."/>
            <person name="Ohji S."/>
            <person name="Ichikawa N."/>
        </authorList>
    </citation>
    <scope>NUCLEOTIDE SEQUENCE [LARGE SCALE GENOMIC DNA]</scope>
    <source>
        <strain evidence="2 3">NBRC 109752</strain>
    </source>
</reference>
<dbReference type="Pfam" id="PF18733">
    <property type="entry name" value="HEPN_LA2681"/>
    <property type="match status" value="1"/>
</dbReference>
<dbReference type="OrthoDB" id="108555at2"/>
<dbReference type="AlphaFoldDB" id="A0A512RED7"/>
<evidence type="ECO:0000259" key="1">
    <source>
        <dbReference type="Pfam" id="PF18733"/>
    </source>
</evidence>
<evidence type="ECO:0000313" key="2">
    <source>
        <dbReference type="EMBL" id="GEP94063.1"/>
    </source>
</evidence>